<dbReference type="GO" id="GO:0005829">
    <property type="term" value="C:cytosol"/>
    <property type="evidence" value="ECO:0007669"/>
    <property type="project" value="TreeGrafter"/>
</dbReference>
<reference evidence="5" key="1">
    <citation type="submission" date="2020-10" db="EMBL/GenBank/DDBJ databases">
        <authorList>
            <person name="Gilroy R."/>
        </authorList>
    </citation>
    <scope>NUCLEOTIDE SEQUENCE</scope>
    <source>
        <strain evidence="5">6276</strain>
    </source>
</reference>
<evidence type="ECO:0000313" key="5">
    <source>
        <dbReference type="EMBL" id="HIS36127.1"/>
    </source>
</evidence>
<dbReference type="InterPro" id="IPR029069">
    <property type="entry name" value="HotDog_dom_sf"/>
</dbReference>
<dbReference type="Pfam" id="PF22817">
    <property type="entry name" value="ApeP-like"/>
    <property type="match status" value="1"/>
</dbReference>
<name>A0A9D1EZ88_9BACT</name>
<comment type="caution">
    <text evidence="5">The sequence shown here is derived from an EMBL/GenBank/DDBJ whole genome shotgun (WGS) entry which is preliminary data.</text>
</comment>
<dbReference type="InterPro" id="IPR020841">
    <property type="entry name" value="PKS_Beta-ketoAc_synthase_dom"/>
</dbReference>
<accession>A0A9D1EZ88</accession>
<evidence type="ECO:0000313" key="6">
    <source>
        <dbReference type="Proteomes" id="UP000823928"/>
    </source>
</evidence>
<protein>
    <recommendedName>
        <fullName evidence="4">Ketosynthase family 3 (KS3) domain-containing protein</fullName>
    </recommendedName>
</protein>
<evidence type="ECO:0000256" key="3">
    <source>
        <dbReference type="RuleBase" id="RU003694"/>
    </source>
</evidence>
<dbReference type="InterPro" id="IPR016776">
    <property type="entry name" value="ApeP-like_dehydratase"/>
</dbReference>
<dbReference type="GO" id="GO:0006633">
    <property type="term" value="P:fatty acid biosynthetic process"/>
    <property type="evidence" value="ECO:0007669"/>
    <property type="project" value="InterPro"/>
</dbReference>
<dbReference type="Proteomes" id="UP000823928">
    <property type="component" value="Unassembled WGS sequence"/>
</dbReference>
<gene>
    <name evidence="5" type="ORF">IAC10_05795</name>
</gene>
<dbReference type="Gene3D" id="3.40.47.10">
    <property type="match status" value="1"/>
</dbReference>
<dbReference type="SMART" id="SM00825">
    <property type="entry name" value="PKS_KS"/>
    <property type="match status" value="1"/>
</dbReference>
<dbReference type="PROSITE" id="PS00606">
    <property type="entry name" value="KS3_1"/>
    <property type="match status" value="1"/>
</dbReference>
<comment type="similarity">
    <text evidence="1 3">Belongs to the thiolase-like superfamily. Beta-ketoacyl-ACP synthases family.</text>
</comment>
<dbReference type="Pfam" id="PF02801">
    <property type="entry name" value="Ketoacyl-synt_C"/>
    <property type="match status" value="1"/>
</dbReference>
<reference evidence="5" key="2">
    <citation type="journal article" date="2021" name="PeerJ">
        <title>Extensive microbial diversity within the chicken gut microbiome revealed by metagenomics and culture.</title>
        <authorList>
            <person name="Gilroy R."/>
            <person name="Ravi A."/>
            <person name="Getino M."/>
            <person name="Pursley I."/>
            <person name="Horton D.L."/>
            <person name="Alikhan N.F."/>
            <person name="Baker D."/>
            <person name="Gharbi K."/>
            <person name="Hall N."/>
            <person name="Watson M."/>
            <person name="Adriaenssens E.M."/>
            <person name="Foster-Nyarko E."/>
            <person name="Jarju S."/>
            <person name="Secka A."/>
            <person name="Antonio M."/>
            <person name="Oren A."/>
            <person name="Chaudhuri R.R."/>
            <person name="La Ragione R."/>
            <person name="Hildebrand F."/>
            <person name="Pallen M.J."/>
        </authorList>
    </citation>
    <scope>NUCLEOTIDE SEQUENCE</scope>
    <source>
        <strain evidence="5">6276</strain>
    </source>
</reference>
<proteinExistence type="inferred from homology"/>
<dbReference type="InterPro" id="IPR000794">
    <property type="entry name" value="Beta-ketoacyl_synthase"/>
</dbReference>
<dbReference type="PANTHER" id="PTHR11712:SF320">
    <property type="entry name" value="BETA-KETOACYL SYNTHASE"/>
    <property type="match status" value="1"/>
</dbReference>
<dbReference type="Gene3D" id="3.10.129.10">
    <property type="entry name" value="Hotdog Thioesterase"/>
    <property type="match status" value="1"/>
</dbReference>
<dbReference type="InterPro" id="IPR016039">
    <property type="entry name" value="Thiolase-like"/>
</dbReference>
<dbReference type="GO" id="GO:0004315">
    <property type="term" value="F:3-oxoacyl-[acyl-carrier-protein] synthase activity"/>
    <property type="evidence" value="ECO:0007669"/>
    <property type="project" value="InterPro"/>
</dbReference>
<dbReference type="PANTHER" id="PTHR11712">
    <property type="entry name" value="POLYKETIDE SYNTHASE-RELATED"/>
    <property type="match status" value="1"/>
</dbReference>
<organism evidence="5 6">
    <name type="scientific">Candidatus Scatousia excrementigallinarum</name>
    <dbReference type="NCBI Taxonomy" id="2840935"/>
    <lineage>
        <taxon>Bacteria</taxon>
        <taxon>Candidatus Scatousia</taxon>
    </lineage>
</organism>
<dbReference type="CDD" id="cd00834">
    <property type="entry name" value="KAS_I_II"/>
    <property type="match status" value="1"/>
</dbReference>
<feature type="domain" description="Ketosynthase family 3 (KS3)" evidence="4">
    <location>
        <begin position="1"/>
        <end position="358"/>
    </location>
</feature>
<dbReference type="SUPFAM" id="SSF53901">
    <property type="entry name" value="Thiolase-like"/>
    <property type="match status" value="2"/>
</dbReference>
<dbReference type="InterPro" id="IPR014030">
    <property type="entry name" value="Ketoacyl_synth_N"/>
</dbReference>
<evidence type="ECO:0000256" key="1">
    <source>
        <dbReference type="ARBA" id="ARBA00008467"/>
    </source>
</evidence>
<dbReference type="SUPFAM" id="SSF54637">
    <property type="entry name" value="Thioesterase/thiol ester dehydrase-isomerase"/>
    <property type="match status" value="1"/>
</dbReference>
<dbReference type="InterPro" id="IPR018201">
    <property type="entry name" value="Ketoacyl_synth_AS"/>
</dbReference>
<evidence type="ECO:0000259" key="4">
    <source>
        <dbReference type="PROSITE" id="PS52004"/>
    </source>
</evidence>
<dbReference type="EMBL" id="DVIU01000117">
    <property type="protein sequence ID" value="HIS36127.1"/>
    <property type="molecule type" value="Genomic_DNA"/>
</dbReference>
<dbReference type="PROSITE" id="PS52004">
    <property type="entry name" value="KS3_2"/>
    <property type="match status" value="1"/>
</dbReference>
<dbReference type="InterPro" id="IPR014031">
    <property type="entry name" value="Ketoacyl_synth_C"/>
</dbReference>
<sequence>MMIITITKTSAICSAGENLDEIFSNLAAGKLTDLKITAELPEISNEKYNLRCNQILLHCVNQISSEIETLIKKYGRKNVGVVIATTNTGIDKFEENGDAEFLKMSNPAEFLKDYLGLEGFFCGVSTACSSGIKVFSTAKRLMESGVCDAVIAGGTDEISKFPTAGFAALEVLSNERSIPFSKNRKGMNIGEAGAIFLLEKDSCGIQILGIGETSDAYHAATPDPEGSQAANAMKLALDEAGLKPQDIDYINLHGTGTVSNDIMEANAVYKIFGCGTQVSSTKPLTGHCLGASASIEAAICCAALEKNILLPHIYDGEYDNTLPPLNLVHKGQKAPRLENVMCNAFGFGGTNAVLILGKQKPHKHYDLENILPHNHPMILIDDIDEVNLGEGYVCARVTIREDSLFFDRELDGISYITGIEFMAQTIGCYAYFKRGGGNPKIGFLLGTRSYKCDIDRFKIGETYIIKAKEIFGDNQLVSFECFIYNNNIECASAMVNVYQPENASEFLE</sequence>
<evidence type="ECO:0000256" key="2">
    <source>
        <dbReference type="ARBA" id="ARBA00022679"/>
    </source>
</evidence>
<dbReference type="AlphaFoldDB" id="A0A9D1EZ88"/>
<keyword evidence="2 3" id="KW-0808">Transferase</keyword>
<dbReference type="Pfam" id="PF00109">
    <property type="entry name" value="ketoacyl-synt"/>
    <property type="match status" value="1"/>
</dbReference>